<reference evidence="2 3" key="1">
    <citation type="submission" date="2014-06" db="EMBL/GenBank/DDBJ databases">
        <authorList>
            <person name="Swart Estienne"/>
        </authorList>
    </citation>
    <scope>NUCLEOTIDE SEQUENCE [LARGE SCALE GENOMIC DNA]</scope>
    <source>
        <strain evidence="2 3">130c</strain>
    </source>
</reference>
<evidence type="ECO:0000256" key="1">
    <source>
        <dbReference type="SAM" id="Phobius"/>
    </source>
</evidence>
<keyword evidence="1" id="KW-0812">Transmembrane</keyword>
<evidence type="ECO:0000313" key="2">
    <source>
        <dbReference type="EMBL" id="CDW72677.1"/>
    </source>
</evidence>
<dbReference type="AlphaFoldDB" id="A0A077ZS17"/>
<dbReference type="EMBL" id="CCKQ01001562">
    <property type="protein sequence ID" value="CDW72677.1"/>
    <property type="molecule type" value="Genomic_DNA"/>
</dbReference>
<organism evidence="2 3">
    <name type="scientific">Stylonychia lemnae</name>
    <name type="common">Ciliate</name>
    <dbReference type="NCBI Taxonomy" id="5949"/>
    <lineage>
        <taxon>Eukaryota</taxon>
        <taxon>Sar</taxon>
        <taxon>Alveolata</taxon>
        <taxon>Ciliophora</taxon>
        <taxon>Intramacronucleata</taxon>
        <taxon>Spirotrichea</taxon>
        <taxon>Stichotrichia</taxon>
        <taxon>Sporadotrichida</taxon>
        <taxon>Oxytrichidae</taxon>
        <taxon>Stylonychinae</taxon>
        <taxon>Stylonychia</taxon>
    </lineage>
</organism>
<feature type="transmembrane region" description="Helical" evidence="1">
    <location>
        <begin position="6"/>
        <end position="22"/>
    </location>
</feature>
<keyword evidence="1" id="KW-1133">Transmembrane helix</keyword>
<gene>
    <name evidence="2" type="primary">Contig2935.g3137</name>
    <name evidence="2" type="ORF">STYLEM_1641</name>
</gene>
<feature type="transmembrane region" description="Helical" evidence="1">
    <location>
        <begin position="408"/>
        <end position="433"/>
    </location>
</feature>
<feature type="transmembrane region" description="Helical" evidence="1">
    <location>
        <begin position="351"/>
        <end position="375"/>
    </location>
</feature>
<protein>
    <submittedName>
        <fullName evidence="2">Uncharacterized protein</fullName>
    </submittedName>
</protein>
<feature type="transmembrane region" description="Helical" evidence="1">
    <location>
        <begin position="43"/>
        <end position="62"/>
    </location>
</feature>
<feature type="transmembrane region" description="Helical" evidence="1">
    <location>
        <begin position="108"/>
        <end position="126"/>
    </location>
</feature>
<proteinExistence type="predicted"/>
<feature type="transmembrane region" description="Helical" evidence="1">
    <location>
        <begin position="68"/>
        <end position="87"/>
    </location>
</feature>
<feature type="transmembrane region" description="Helical" evidence="1">
    <location>
        <begin position="146"/>
        <end position="171"/>
    </location>
</feature>
<name>A0A077ZS17_STYLE</name>
<accession>A0A077ZS17</accession>
<keyword evidence="3" id="KW-1185">Reference proteome</keyword>
<evidence type="ECO:0000313" key="3">
    <source>
        <dbReference type="Proteomes" id="UP000039865"/>
    </source>
</evidence>
<dbReference type="Proteomes" id="UP000039865">
    <property type="component" value="Unassembled WGS sequence"/>
</dbReference>
<keyword evidence="1" id="KW-0472">Membrane</keyword>
<dbReference type="InParanoid" id="A0A077ZS17"/>
<sequence>MSHLFVWVRKIFIFLKCILLLVKGSQAIGRYKQTYGSWNQYEIWLFLTFNLITIQLMIFEFIVHNLNILFCMLILNCILHIVSAYYLQIKTLNAIYTNSFKKHLKLGLIVRFLCLAFIIAAGLIPTSGMRCDSKIYRNIHFQQQDLALQFMMIFILDFVMSVVDMMLALILPSSVVGLKLDLEQEKHKIPLQNEKINYNNNIEKYITFKMVIQTQEEDKRKVSLKAIRRATGYKDHDEVNENLPKASRFSSIKLTKSVQGSDKNADYQLYYDEEQFSEEKSKNRETETMKNIVEINLAKAQPNKEKGTNSSINNNKQTMDEAEKQVIDSYLQQVETERALDFWRYVRLQTLWLTVICFLCALYSLCIGILGIFILEIDQVKKFMKLECHSGVGGIKAVWETEHSVAELFITLHVVLVMMYGTLYYVVFFFIPFRHNRIKKTQREKNQQSLIRNDSLATMLQEDKDELENYKKMDHNNDQTSIIDKKAYLSTTISQNYYSH</sequence>